<reference evidence="1 2" key="1">
    <citation type="submission" date="2015-07" db="EMBL/GenBank/DDBJ databases">
        <authorList>
            <consortium name="Pathogen Informatics"/>
        </authorList>
    </citation>
    <scope>NUCLEOTIDE SEQUENCE [LARGE SCALE GENOMIC DNA]</scope>
    <source>
        <strain evidence="1 2">A316</strain>
    </source>
</reference>
<name>A0A656APZ6_VIBCL</name>
<gene>
    <name evidence="1" type="ORF">ERS013200_03709</name>
</gene>
<dbReference type="AlphaFoldDB" id="A0A656APZ6"/>
<dbReference type="Proteomes" id="UP000041770">
    <property type="component" value="Unassembled WGS sequence"/>
</dbReference>
<proteinExistence type="predicted"/>
<protein>
    <submittedName>
        <fullName evidence="1">Uncharacterized protein</fullName>
    </submittedName>
</protein>
<accession>A0A656APZ6</accession>
<evidence type="ECO:0000313" key="2">
    <source>
        <dbReference type="Proteomes" id="UP000041770"/>
    </source>
</evidence>
<sequence length="67" mass="7523">MQCIDILALASDFKISNVAIVVRSIFITHTLEVKVVLIELEVISRSQTHITFNAVVLHHSNTNDAHR</sequence>
<dbReference type="EMBL" id="CWQY01000042">
    <property type="protein sequence ID" value="CSD26083.1"/>
    <property type="molecule type" value="Genomic_DNA"/>
</dbReference>
<evidence type="ECO:0000313" key="1">
    <source>
        <dbReference type="EMBL" id="CSD26083.1"/>
    </source>
</evidence>
<organism evidence="1 2">
    <name type="scientific">Vibrio cholerae</name>
    <dbReference type="NCBI Taxonomy" id="666"/>
    <lineage>
        <taxon>Bacteria</taxon>
        <taxon>Pseudomonadati</taxon>
        <taxon>Pseudomonadota</taxon>
        <taxon>Gammaproteobacteria</taxon>
        <taxon>Vibrionales</taxon>
        <taxon>Vibrionaceae</taxon>
        <taxon>Vibrio</taxon>
    </lineage>
</organism>